<dbReference type="PANTHER" id="PTHR47031:SF3">
    <property type="entry name" value="SAP DOMAIN-CONTAINING PROTEIN"/>
    <property type="match status" value="1"/>
</dbReference>
<dbReference type="Proteomes" id="UP000324241">
    <property type="component" value="Unassembled WGS sequence"/>
</dbReference>
<feature type="compositionally biased region" description="Basic and acidic residues" evidence="1">
    <location>
        <begin position="351"/>
        <end position="364"/>
    </location>
</feature>
<dbReference type="CDD" id="cd12432">
    <property type="entry name" value="RRM_ACINU"/>
    <property type="match status" value="1"/>
</dbReference>
<dbReference type="EMBL" id="QUQM01000004">
    <property type="protein sequence ID" value="KAA8647645.1"/>
    <property type="molecule type" value="Genomic_DNA"/>
</dbReference>
<dbReference type="InterPro" id="IPR036361">
    <property type="entry name" value="SAP_dom_sf"/>
</dbReference>
<dbReference type="InterPro" id="IPR003034">
    <property type="entry name" value="SAP_dom"/>
</dbReference>
<dbReference type="VEuPathDB" id="FungiDB:EYZ11_004792"/>
<dbReference type="Pfam" id="PF02037">
    <property type="entry name" value="SAP"/>
    <property type="match status" value="1"/>
</dbReference>
<dbReference type="Gene3D" id="1.10.720.30">
    <property type="entry name" value="SAP domain"/>
    <property type="match status" value="1"/>
</dbReference>
<proteinExistence type="predicted"/>
<protein>
    <recommendedName>
        <fullName evidence="2">SAP domain-containing protein</fullName>
    </recommendedName>
</protein>
<feature type="domain" description="SAP" evidence="2">
    <location>
        <begin position="35"/>
        <end position="70"/>
    </location>
</feature>
<feature type="compositionally biased region" description="Polar residues" evidence="1">
    <location>
        <begin position="146"/>
        <end position="164"/>
    </location>
</feature>
<feature type="region of interest" description="Disordered" evidence="1">
    <location>
        <begin position="74"/>
        <end position="364"/>
    </location>
</feature>
<evidence type="ECO:0000313" key="4">
    <source>
        <dbReference type="Proteomes" id="UP000324241"/>
    </source>
</evidence>
<feature type="compositionally biased region" description="Polar residues" evidence="1">
    <location>
        <begin position="76"/>
        <end position="87"/>
    </location>
</feature>
<dbReference type="RefSeq" id="XP_033427006.1">
    <property type="nucleotide sequence ID" value="XM_033570974.1"/>
</dbReference>
<dbReference type="OrthoDB" id="5348404at2759"/>
<feature type="compositionally biased region" description="Basic and acidic residues" evidence="1">
    <location>
        <begin position="301"/>
        <end position="315"/>
    </location>
</feature>
<feature type="compositionally biased region" description="Low complexity" evidence="1">
    <location>
        <begin position="97"/>
        <end position="113"/>
    </location>
</feature>
<evidence type="ECO:0000256" key="1">
    <source>
        <dbReference type="SAM" id="MobiDB-lite"/>
    </source>
</evidence>
<accession>A0A5M9MKV3</accession>
<feature type="compositionally biased region" description="Basic and acidic residues" evidence="1">
    <location>
        <begin position="326"/>
        <end position="344"/>
    </location>
</feature>
<feature type="region of interest" description="Disordered" evidence="1">
    <location>
        <begin position="499"/>
        <end position="518"/>
    </location>
</feature>
<dbReference type="SUPFAM" id="SSF68906">
    <property type="entry name" value="SAP domain"/>
    <property type="match status" value="1"/>
</dbReference>
<evidence type="ECO:0000313" key="3">
    <source>
        <dbReference type="EMBL" id="KAA8647645.1"/>
    </source>
</evidence>
<dbReference type="AlphaFoldDB" id="A0A5M9MKV3"/>
<dbReference type="PANTHER" id="PTHR47031">
    <property type="entry name" value="SAP DNA-BINDING DOMAIN-CONTAINING PROTEIN"/>
    <property type="match status" value="1"/>
</dbReference>
<feature type="region of interest" description="Disordered" evidence="1">
    <location>
        <begin position="534"/>
        <end position="588"/>
    </location>
</feature>
<gene>
    <name evidence="3" type="ORF">ATNIH1004_006339</name>
</gene>
<reference evidence="3 4" key="1">
    <citation type="submission" date="2019-08" db="EMBL/GenBank/DDBJ databases">
        <title>The genome sequence of a newly discovered highly antifungal drug resistant Aspergillus species, Aspergillus tanneri NIH 1004.</title>
        <authorList>
            <person name="Mounaud S."/>
            <person name="Singh I."/>
            <person name="Joardar V."/>
            <person name="Pakala S."/>
            <person name="Pakala S."/>
            <person name="Venepally P."/>
            <person name="Chung J.K."/>
            <person name="Losada L."/>
            <person name="Nierman W.C."/>
        </authorList>
    </citation>
    <scope>NUCLEOTIDE SEQUENCE [LARGE SCALE GENOMIC DNA]</scope>
    <source>
        <strain evidence="3 4">NIH1004</strain>
    </source>
</reference>
<organism evidence="3 4">
    <name type="scientific">Aspergillus tanneri</name>
    <dbReference type="NCBI Taxonomy" id="1220188"/>
    <lineage>
        <taxon>Eukaryota</taxon>
        <taxon>Fungi</taxon>
        <taxon>Dikarya</taxon>
        <taxon>Ascomycota</taxon>
        <taxon>Pezizomycotina</taxon>
        <taxon>Eurotiomycetes</taxon>
        <taxon>Eurotiomycetidae</taxon>
        <taxon>Eurotiales</taxon>
        <taxon>Aspergillaceae</taxon>
        <taxon>Aspergillus</taxon>
        <taxon>Aspergillus subgen. Circumdati</taxon>
    </lineage>
</organism>
<dbReference type="InterPro" id="IPR034257">
    <property type="entry name" value="Acinus_RRM"/>
</dbReference>
<comment type="caution">
    <text evidence="3">The sequence shown here is derived from an EMBL/GenBank/DDBJ whole genome shotgun (WGS) entry which is preliminary data.</text>
</comment>
<sequence>MPAYKVSNRRTLDSIPHVLHVANFRLRADSITMTDYSKWKVTDLKAELKRRGIAQTGLRVKQNFIDKLVEDDAKTQSEAVGTDSVVTQDAPKEEVQPVEPEQQAQPTPEVAAQSQDRKPEESLQEQQQHPEAQGDTGETHLDQKPVKSTQDVGETSEQPPQQSAEDAPVAQPDSGGNDLDKTLPADTGGDLSSTAAVAQPKSEIEASAQPVEQAPGSAEAQQSKGAEEDDTQPPESAETAAPAVPQNLEPSTGLSTPLAPEEVIEDRRKRKRRSQSPVPTPEAIASKKAKSQNETPEVILAEDRDSMNGDRDVRPELAPPGSQEEFASRAKVESDNKVPAHDETNNAPISEDSKTNKGAPEKQDVRFKGLFAPTEWEQARPASPPADTVMEEAATEPAKHVATPALYMDGLMRPLQHNALRSHLISLAAPPGGSPNPEVITEFYLDSIKTHCFVGFVDVAAASRVRAALHGTVWPHERNRKTLFVDFVPENKLQEWINMEEGSRRRGGPPPRWGIKYDQTDDGVEAILEEIDSRAAASQPSRGREQGDFARPPPLGPRAEMGDPNRRPSGPRPVGTRTQSGQGFKPLDELFMSTTTKPKLYYLPVPRSVADRRLDRFDDLLRKGPYPRRGGDEPRRITFEDGDLFVDHGPEFGLTSESRVVPQTQQLLYHAGFLGDGHYILSS</sequence>
<name>A0A5M9MKV3_9EURO</name>
<dbReference type="GeneID" id="54329041"/>
<evidence type="ECO:0000259" key="2">
    <source>
        <dbReference type="Pfam" id="PF02037"/>
    </source>
</evidence>